<feature type="compositionally biased region" description="Basic and acidic residues" evidence="2">
    <location>
        <begin position="389"/>
        <end position="404"/>
    </location>
</feature>
<dbReference type="EMBL" id="JBBPFD010000116">
    <property type="protein sequence ID" value="KAK7880307.1"/>
    <property type="molecule type" value="Genomic_DNA"/>
</dbReference>
<proteinExistence type="predicted"/>
<feature type="compositionally biased region" description="Polar residues" evidence="2">
    <location>
        <begin position="458"/>
        <end position="469"/>
    </location>
</feature>
<feature type="region of interest" description="Disordered" evidence="2">
    <location>
        <begin position="101"/>
        <end position="123"/>
    </location>
</feature>
<dbReference type="InterPro" id="IPR013783">
    <property type="entry name" value="Ig-like_fold"/>
</dbReference>
<dbReference type="AlphaFoldDB" id="A0AAW0MPR8"/>
<feature type="compositionally biased region" description="Basic and acidic residues" evidence="2">
    <location>
        <begin position="480"/>
        <end position="493"/>
    </location>
</feature>
<organism evidence="3 4">
    <name type="scientific">Mugilogobius chulae</name>
    <name type="common">yellowstripe goby</name>
    <dbReference type="NCBI Taxonomy" id="88201"/>
    <lineage>
        <taxon>Eukaryota</taxon>
        <taxon>Metazoa</taxon>
        <taxon>Chordata</taxon>
        <taxon>Craniata</taxon>
        <taxon>Vertebrata</taxon>
        <taxon>Euteleostomi</taxon>
        <taxon>Actinopterygii</taxon>
        <taxon>Neopterygii</taxon>
        <taxon>Teleostei</taxon>
        <taxon>Neoteleostei</taxon>
        <taxon>Acanthomorphata</taxon>
        <taxon>Gobiaria</taxon>
        <taxon>Gobiiformes</taxon>
        <taxon>Gobioidei</taxon>
        <taxon>Gobiidae</taxon>
        <taxon>Gobionellinae</taxon>
        <taxon>Mugilogobius</taxon>
    </lineage>
</organism>
<dbReference type="GO" id="GO:0003690">
    <property type="term" value="F:double-stranded DNA binding"/>
    <property type="evidence" value="ECO:0007669"/>
    <property type="project" value="TreeGrafter"/>
</dbReference>
<reference evidence="4" key="1">
    <citation type="submission" date="2024-04" db="EMBL/GenBank/DDBJ databases">
        <title>Salinicola lusitanus LLJ914,a marine bacterium isolated from the Okinawa Trough.</title>
        <authorList>
            <person name="Li J."/>
        </authorList>
    </citation>
    <scope>NUCLEOTIDE SEQUENCE [LARGE SCALE GENOMIC DNA]</scope>
</reference>
<feature type="region of interest" description="Disordered" evidence="2">
    <location>
        <begin position="456"/>
        <end position="497"/>
    </location>
</feature>
<evidence type="ECO:0000313" key="4">
    <source>
        <dbReference type="Proteomes" id="UP001460270"/>
    </source>
</evidence>
<evidence type="ECO:0000256" key="2">
    <source>
        <dbReference type="SAM" id="MobiDB-lite"/>
    </source>
</evidence>
<feature type="compositionally biased region" description="Low complexity" evidence="2">
    <location>
        <begin position="233"/>
        <end position="250"/>
    </location>
</feature>
<keyword evidence="1" id="KW-0040">ANK repeat</keyword>
<comment type="caution">
    <text evidence="3">The sequence shown here is derived from an EMBL/GenBank/DDBJ whole genome shotgun (WGS) entry which is preliminary data.</text>
</comment>
<dbReference type="GO" id="GO:0006357">
    <property type="term" value="P:regulation of transcription by RNA polymerase II"/>
    <property type="evidence" value="ECO:0007669"/>
    <property type="project" value="TreeGrafter"/>
</dbReference>
<dbReference type="GO" id="GO:0005634">
    <property type="term" value="C:nucleus"/>
    <property type="evidence" value="ECO:0007669"/>
    <property type="project" value="TreeGrafter"/>
</dbReference>
<sequence length="566" mass="62145">MVLSARSVDGSVPTLFRGWLGLIALMVEDGKSCAYSRIVESRIFVTGAGVLYPLMDRVPSVAKADHQGGATSTSSIIHTFPPTMLLAAAVGFVLAGREKEVKERERERQREREAETERERRARGESDECSVVKFFMENPDIVLVHYLNVPAVDDSGKPCGPVLCSINTDRKEWAKWSKEELIGQLKPMCAGSSLHQKCSSVKQRIISSKQEPGPGALDKTEEADGSEVQNSDVSEGQTETSSSTAGSGRSRVSERRNGRLPKPSLLPQSSMEVSSSTNTAQVEVPDTPRARPLHGLRHGRQPRPVHGPGLNQSTAVFMSEVTTLTGESVYSTGHTHLLGPAHEAILLQVWATGILLAVTPENSQRFPTFSRRHEFVPTAASSCYPAPSTDRRSQPARNHHDLRPRLLPQQPQTGPDVRRRRRQERDLQQPRRTPLPANVFYNSEIVNNIKTEAASLDQPLTNQSGYESTGSGGRCRGRRRSDAESRAERRGGDRAAAARRCHLQGKAVEQASLGLLQETGRLFGVTDYSPEWSYPEGGVKVLITGPWLESSSDYSCFFDHISVPAL</sequence>
<feature type="compositionally biased region" description="Polar residues" evidence="2">
    <location>
        <begin position="266"/>
        <end position="281"/>
    </location>
</feature>
<protein>
    <submittedName>
        <fullName evidence="3">Uncharacterized protein</fullName>
    </submittedName>
</protein>
<evidence type="ECO:0000256" key="1">
    <source>
        <dbReference type="ARBA" id="ARBA00023043"/>
    </source>
</evidence>
<evidence type="ECO:0000313" key="3">
    <source>
        <dbReference type="EMBL" id="KAK7880307.1"/>
    </source>
</evidence>
<feature type="compositionally biased region" description="Basic residues" evidence="2">
    <location>
        <begin position="291"/>
        <end position="303"/>
    </location>
</feature>
<dbReference type="PANTHER" id="PTHR23335:SF1">
    <property type="entry name" value="CALMODULIN-BINDING TRANSCRIPTION ACTIVATOR, ISOFORM F"/>
    <property type="match status" value="1"/>
</dbReference>
<accession>A0AAW0MPR8</accession>
<dbReference type="GO" id="GO:0007399">
    <property type="term" value="P:nervous system development"/>
    <property type="evidence" value="ECO:0007669"/>
    <property type="project" value="UniProtKB-ARBA"/>
</dbReference>
<dbReference type="Gene3D" id="2.60.40.10">
    <property type="entry name" value="Immunoglobulins"/>
    <property type="match status" value="1"/>
</dbReference>
<feature type="region of interest" description="Disordered" evidence="2">
    <location>
        <begin position="380"/>
        <end position="439"/>
    </location>
</feature>
<name>A0AAW0MPR8_9GOBI</name>
<gene>
    <name evidence="3" type="ORF">WMY93_033042</name>
</gene>
<feature type="region of interest" description="Disordered" evidence="2">
    <location>
        <begin position="206"/>
        <end position="311"/>
    </location>
</feature>
<dbReference type="GO" id="GO:0003712">
    <property type="term" value="F:transcription coregulator activity"/>
    <property type="evidence" value="ECO:0007669"/>
    <property type="project" value="TreeGrafter"/>
</dbReference>
<dbReference type="PANTHER" id="PTHR23335">
    <property type="entry name" value="CALMODULIN-BINDING TRANSCRIPTION ACTIVATOR CAMTA"/>
    <property type="match status" value="1"/>
</dbReference>
<dbReference type="Proteomes" id="UP001460270">
    <property type="component" value="Unassembled WGS sequence"/>
</dbReference>
<keyword evidence="4" id="KW-1185">Reference proteome</keyword>
<dbReference type="InterPro" id="IPR014756">
    <property type="entry name" value="Ig_E-set"/>
</dbReference>
<dbReference type="SUPFAM" id="SSF81296">
    <property type="entry name" value="E set domains"/>
    <property type="match status" value="1"/>
</dbReference>